<comment type="caution">
    <text evidence="2">The sequence shown here is derived from an EMBL/GenBank/DDBJ whole genome shotgun (WGS) entry which is preliminary data.</text>
</comment>
<accession>X1FQ93</accession>
<feature type="region of interest" description="Disordered" evidence="1">
    <location>
        <begin position="1"/>
        <end position="30"/>
    </location>
</feature>
<dbReference type="EMBL" id="BARU01021549">
    <property type="protein sequence ID" value="GAH47851.1"/>
    <property type="molecule type" value="Genomic_DNA"/>
</dbReference>
<feature type="non-terminal residue" evidence="2">
    <location>
        <position position="1"/>
    </location>
</feature>
<reference evidence="2" key="1">
    <citation type="journal article" date="2014" name="Front. Microbiol.">
        <title>High frequency of phylogenetically diverse reductive dehalogenase-homologous genes in deep subseafloor sedimentary metagenomes.</title>
        <authorList>
            <person name="Kawai M."/>
            <person name="Futagami T."/>
            <person name="Toyoda A."/>
            <person name="Takaki Y."/>
            <person name="Nishi S."/>
            <person name="Hori S."/>
            <person name="Arai W."/>
            <person name="Tsubouchi T."/>
            <person name="Morono Y."/>
            <person name="Uchiyama I."/>
            <person name="Ito T."/>
            <person name="Fujiyama A."/>
            <person name="Inagaki F."/>
            <person name="Takami H."/>
        </authorList>
    </citation>
    <scope>NUCLEOTIDE SEQUENCE</scope>
    <source>
        <strain evidence="2">Expedition CK06-06</strain>
    </source>
</reference>
<name>X1FQ93_9ZZZZ</name>
<feature type="compositionally biased region" description="Basic and acidic residues" evidence="1">
    <location>
        <begin position="1"/>
        <end position="20"/>
    </location>
</feature>
<organism evidence="2">
    <name type="scientific">marine sediment metagenome</name>
    <dbReference type="NCBI Taxonomy" id="412755"/>
    <lineage>
        <taxon>unclassified sequences</taxon>
        <taxon>metagenomes</taxon>
        <taxon>ecological metagenomes</taxon>
    </lineage>
</organism>
<proteinExistence type="predicted"/>
<protein>
    <submittedName>
        <fullName evidence="2">Uncharacterized protein</fullName>
    </submittedName>
</protein>
<gene>
    <name evidence="2" type="ORF">S03H2_35256</name>
</gene>
<evidence type="ECO:0000313" key="2">
    <source>
        <dbReference type="EMBL" id="GAH47851.1"/>
    </source>
</evidence>
<sequence>VRMAFRKEGEHENREAVKERGNHRKMVLSN</sequence>
<feature type="compositionally biased region" description="Basic residues" evidence="1">
    <location>
        <begin position="21"/>
        <end position="30"/>
    </location>
</feature>
<evidence type="ECO:0000256" key="1">
    <source>
        <dbReference type="SAM" id="MobiDB-lite"/>
    </source>
</evidence>
<dbReference type="AlphaFoldDB" id="X1FQ93"/>